<dbReference type="OrthoDB" id="3227921at2759"/>
<accession>A0A4Y7T9G6</accession>
<feature type="transmembrane region" description="Helical" evidence="1">
    <location>
        <begin position="6"/>
        <end position="24"/>
    </location>
</feature>
<organism evidence="2 3">
    <name type="scientific">Coprinellus micaceus</name>
    <name type="common">Glistening ink-cap mushroom</name>
    <name type="synonym">Coprinus micaceus</name>
    <dbReference type="NCBI Taxonomy" id="71717"/>
    <lineage>
        <taxon>Eukaryota</taxon>
        <taxon>Fungi</taxon>
        <taxon>Dikarya</taxon>
        <taxon>Basidiomycota</taxon>
        <taxon>Agaricomycotina</taxon>
        <taxon>Agaricomycetes</taxon>
        <taxon>Agaricomycetidae</taxon>
        <taxon>Agaricales</taxon>
        <taxon>Agaricineae</taxon>
        <taxon>Psathyrellaceae</taxon>
        <taxon>Coprinellus</taxon>
    </lineage>
</organism>
<gene>
    <name evidence="2" type="ORF">FA13DRAFT_497718</name>
</gene>
<reference evidence="2 3" key="1">
    <citation type="journal article" date="2019" name="Nat. Ecol. Evol.">
        <title>Megaphylogeny resolves global patterns of mushroom evolution.</title>
        <authorList>
            <person name="Varga T."/>
            <person name="Krizsan K."/>
            <person name="Foldi C."/>
            <person name="Dima B."/>
            <person name="Sanchez-Garcia M."/>
            <person name="Sanchez-Ramirez S."/>
            <person name="Szollosi G.J."/>
            <person name="Szarkandi J.G."/>
            <person name="Papp V."/>
            <person name="Albert L."/>
            <person name="Andreopoulos W."/>
            <person name="Angelini C."/>
            <person name="Antonin V."/>
            <person name="Barry K.W."/>
            <person name="Bougher N.L."/>
            <person name="Buchanan P."/>
            <person name="Buyck B."/>
            <person name="Bense V."/>
            <person name="Catcheside P."/>
            <person name="Chovatia M."/>
            <person name="Cooper J."/>
            <person name="Damon W."/>
            <person name="Desjardin D."/>
            <person name="Finy P."/>
            <person name="Geml J."/>
            <person name="Haridas S."/>
            <person name="Hughes K."/>
            <person name="Justo A."/>
            <person name="Karasinski D."/>
            <person name="Kautmanova I."/>
            <person name="Kiss B."/>
            <person name="Kocsube S."/>
            <person name="Kotiranta H."/>
            <person name="LaButti K.M."/>
            <person name="Lechner B.E."/>
            <person name="Liimatainen K."/>
            <person name="Lipzen A."/>
            <person name="Lukacs Z."/>
            <person name="Mihaltcheva S."/>
            <person name="Morgado L.N."/>
            <person name="Niskanen T."/>
            <person name="Noordeloos M.E."/>
            <person name="Ohm R.A."/>
            <person name="Ortiz-Santana B."/>
            <person name="Ovrebo C."/>
            <person name="Racz N."/>
            <person name="Riley R."/>
            <person name="Savchenko A."/>
            <person name="Shiryaev A."/>
            <person name="Soop K."/>
            <person name="Spirin V."/>
            <person name="Szebenyi C."/>
            <person name="Tomsovsky M."/>
            <person name="Tulloss R.E."/>
            <person name="Uehling J."/>
            <person name="Grigoriev I.V."/>
            <person name="Vagvolgyi C."/>
            <person name="Papp T."/>
            <person name="Martin F.M."/>
            <person name="Miettinen O."/>
            <person name="Hibbett D.S."/>
            <person name="Nagy L.G."/>
        </authorList>
    </citation>
    <scope>NUCLEOTIDE SEQUENCE [LARGE SCALE GENOMIC DNA]</scope>
    <source>
        <strain evidence="2 3">FP101781</strain>
    </source>
</reference>
<dbReference type="Proteomes" id="UP000298030">
    <property type="component" value="Unassembled WGS sequence"/>
</dbReference>
<dbReference type="AlphaFoldDB" id="A0A4Y7T9G6"/>
<feature type="transmembrane region" description="Helical" evidence="1">
    <location>
        <begin position="115"/>
        <end position="137"/>
    </location>
</feature>
<evidence type="ECO:0000313" key="2">
    <source>
        <dbReference type="EMBL" id="TEB30815.1"/>
    </source>
</evidence>
<evidence type="ECO:0000313" key="3">
    <source>
        <dbReference type="Proteomes" id="UP000298030"/>
    </source>
</evidence>
<comment type="caution">
    <text evidence="2">The sequence shown here is derived from an EMBL/GenBank/DDBJ whole genome shotgun (WGS) entry which is preliminary data.</text>
</comment>
<keyword evidence="1" id="KW-0812">Transmembrane</keyword>
<keyword evidence="1" id="KW-1133">Transmembrane helix</keyword>
<sequence length="416" mass="45749">MSRLPLIHDLGYIAVVGYYTWLSRTSGTSETWFPKIALLAVVGLWILALSLVALWVMKVIHIHSIYHPNSPKEEDPPLPPPPPPSPQPPSWWKYPAHVLFGTRMWQPGVPGESKWLIGLRGSLALVAVCALVSYGVYQAIIMPIGEMGMTPQRTYRTPQPDYTLSGNIFNSDLRFSVLLVWSKHINSTIHLTDAVTATGRWRQQDNIPSPAQLQPPFLCPTKTFQIYKGNLDTAKWDVTAVTCPRRPGENLKHPDPFWEFPNFDIRVNYTGLLGGPAAALSDRVSDSVRVYLGMTKDVSNVYLSTVPVSLFPGMNALSVASAVIRQRLRPATLATFGFESQENFLIASIVQTLPNTLPGPTESDPNIGTLGFTLQTDVNEWTVLQDYRSKSVLSGLSALGGLGSLAIPISKMTSAS</sequence>
<feature type="transmembrane region" description="Helical" evidence="1">
    <location>
        <begin position="36"/>
        <end position="57"/>
    </location>
</feature>
<name>A0A4Y7T9G6_COPMI</name>
<protein>
    <submittedName>
        <fullName evidence="2">Uncharacterized protein</fullName>
    </submittedName>
</protein>
<keyword evidence="1" id="KW-0472">Membrane</keyword>
<proteinExistence type="predicted"/>
<dbReference type="EMBL" id="QPFP01000021">
    <property type="protein sequence ID" value="TEB30815.1"/>
    <property type="molecule type" value="Genomic_DNA"/>
</dbReference>
<evidence type="ECO:0000256" key="1">
    <source>
        <dbReference type="SAM" id="Phobius"/>
    </source>
</evidence>
<keyword evidence="3" id="KW-1185">Reference proteome</keyword>